<dbReference type="Proteomes" id="UP000602260">
    <property type="component" value="Unassembled WGS sequence"/>
</dbReference>
<protein>
    <submittedName>
        <fullName evidence="1">Uncharacterized protein</fullName>
    </submittedName>
</protein>
<organism evidence="1 2">
    <name type="scientific">Flintibacter faecis</name>
    <dbReference type="NCBI Taxonomy" id="2763047"/>
    <lineage>
        <taxon>Bacteria</taxon>
        <taxon>Bacillati</taxon>
        <taxon>Bacillota</taxon>
        <taxon>Clostridia</taxon>
        <taxon>Eubacteriales</taxon>
        <taxon>Flintibacter</taxon>
    </lineage>
</organism>
<name>A0A8J6M576_9FIRM</name>
<gene>
    <name evidence="1" type="ORF">H8S55_12865</name>
</gene>
<comment type="caution">
    <text evidence="1">The sequence shown here is derived from an EMBL/GenBank/DDBJ whole genome shotgun (WGS) entry which is preliminary data.</text>
</comment>
<sequence length="92" mass="10466">MSNIIIAGNMNFESISEFKQSLNWGAEIEFRWKGKTYNVIRYGTDNKITIYEANKPETDKVCESADDALDYIVGGDRLRDVITKVDVVARTI</sequence>
<evidence type="ECO:0000313" key="1">
    <source>
        <dbReference type="EMBL" id="MBC5718188.1"/>
    </source>
</evidence>
<accession>A0A8J6M576</accession>
<dbReference type="AlphaFoldDB" id="A0A8J6M576"/>
<evidence type="ECO:0000313" key="2">
    <source>
        <dbReference type="Proteomes" id="UP000602260"/>
    </source>
</evidence>
<dbReference type="RefSeq" id="WP_186879258.1">
    <property type="nucleotide sequence ID" value="NZ_JACOPN010000011.1"/>
</dbReference>
<proteinExistence type="predicted"/>
<dbReference type="EMBL" id="JACOPN010000011">
    <property type="protein sequence ID" value="MBC5718188.1"/>
    <property type="molecule type" value="Genomic_DNA"/>
</dbReference>
<reference evidence="1" key="1">
    <citation type="submission" date="2020-08" db="EMBL/GenBank/DDBJ databases">
        <title>Genome public.</title>
        <authorList>
            <person name="Liu C."/>
            <person name="Sun Q."/>
        </authorList>
    </citation>
    <scope>NUCLEOTIDE SEQUENCE</scope>
    <source>
        <strain evidence="1">BX5</strain>
    </source>
</reference>
<keyword evidence="2" id="KW-1185">Reference proteome</keyword>